<name>A0A1W1WAZ5_SULTA</name>
<organism evidence="3 4">
    <name type="scientific">Sulfobacillus thermosulfidooxidans (strain DSM 9293 / VKM B-1269 / AT-1)</name>
    <dbReference type="NCBI Taxonomy" id="929705"/>
    <lineage>
        <taxon>Bacteria</taxon>
        <taxon>Bacillati</taxon>
        <taxon>Bacillota</taxon>
        <taxon>Clostridia</taxon>
        <taxon>Eubacteriales</taxon>
        <taxon>Clostridiales Family XVII. Incertae Sedis</taxon>
        <taxon>Sulfobacillus</taxon>
    </lineage>
</organism>
<dbReference type="CDD" id="cd00586">
    <property type="entry name" value="4HBT"/>
    <property type="match status" value="1"/>
</dbReference>
<dbReference type="GO" id="GO:0047617">
    <property type="term" value="F:fatty acyl-CoA hydrolase activity"/>
    <property type="evidence" value="ECO:0007669"/>
    <property type="project" value="TreeGrafter"/>
</dbReference>
<keyword evidence="4" id="KW-1185">Reference proteome</keyword>
<reference evidence="4" key="1">
    <citation type="submission" date="2017-04" db="EMBL/GenBank/DDBJ databases">
        <authorList>
            <person name="Varghese N."/>
            <person name="Submissions S."/>
        </authorList>
    </citation>
    <scope>NUCLEOTIDE SEQUENCE [LARGE SCALE GENOMIC DNA]</scope>
    <source>
        <strain evidence="4">DSM 9293</strain>
    </source>
</reference>
<dbReference type="InterPro" id="IPR006684">
    <property type="entry name" value="YbgC/YbaW"/>
</dbReference>
<dbReference type="Pfam" id="PF13279">
    <property type="entry name" value="4HBT_2"/>
    <property type="match status" value="1"/>
</dbReference>
<dbReference type="AlphaFoldDB" id="A0A1W1WAZ5"/>
<dbReference type="InterPro" id="IPR050563">
    <property type="entry name" value="4-hydroxybenzoyl-CoA_TE"/>
</dbReference>
<evidence type="ECO:0000313" key="3">
    <source>
        <dbReference type="EMBL" id="SMC03372.1"/>
    </source>
</evidence>
<dbReference type="PIRSF" id="PIRSF003230">
    <property type="entry name" value="YbgC"/>
    <property type="match status" value="1"/>
</dbReference>
<dbReference type="Proteomes" id="UP000192660">
    <property type="component" value="Unassembled WGS sequence"/>
</dbReference>
<accession>A0A1W1WAZ5</accession>
<dbReference type="Gene3D" id="3.10.129.10">
    <property type="entry name" value="Hotdog Thioesterase"/>
    <property type="match status" value="1"/>
</dbReference>
<dbReference type="STRING" id="28034.BFX07_03610"/>
<evidence type="ECO:0000313" key="4">
    <source>
        <dbReference type="Proteomes" id="UP000192660"/>
    </source>
</evidence>
<gene>
    <name evidence="3" type="ORF">SAMN00768000_1050</name>
</gene>
<dbReference type="EMBL" id="FWWY01000001">
    <property type="protein sequence ID" value="SMC03372.1"/>
    <property type="molecule type" value="Genomic_DNA"/>
</dbReference>
<evidence type="ECO:0000256" key="2">
    <source>
        <dbReference type="ARBA" id="ARBA00022801"/>
    </source>
</evidence>
<keyword evidence="2 3" id="KW-0378">Hydrolase</keyword>
<sequence>MLIWRTQVRWAECDVAGIIYHAHLFDWFSESRIQWLMAHDLDYYKILRPRGIELLVRHAEAQFFHAMHPGDLVAVDVELTGLSPTRARFTYRVLRDDITQQETSRGMTEHIFVQQGHASRVDRHNPDLFARFQAAYSQSQ</sequence>
<dbReference type="RefSeq" id="WP_020372952.1">
    <property type="nucleotide sequence ID" value="NZ_FWWY01000001.1"/>
</dbReference>
<dbReference type="InterPro" id="IPR029069">
    <property type="entry name" value="HotDog_dom_sf"/>
</dbReference>
<dbReference type="PANTHER" id="PTHR31793">
    <property type="entry name" value="4-HYDROXYBENZOYL-COA THIOESTERASE FAMILY MEMBER"/>
    <property type="match status" value="1"/>
</dbReference>
<proteinExistence type="inferred from homology"/>
<dbReference type="OrthoDB" id="9800856at2"/>
<dbReference type="PANTHER" id="PTHR31793:SF27">
    <property type="entry name" value="NOVEL THIOESTERASE SUPERFAMILY DOMAIN AND SAPOSIN A-TYPE DOMAIN CONTAINING PROTEIN (0610012H03RIK)"/>
    <property type="match status" value="1"/>
</dbReference>
<protein>
    <submittedName>
        <fullName evidence="3">Acyl-CoA thioester hydrolase</fullName>
    </submittedName>
</protein>
<dbReference type="SUPFAM" id="SSF54637">
    <property type="entry name" value="Thioesterase/thiol ester dehydrase-isomerase"/>
    <property type="match status" value="1"/>
</dbReference>
<evidence type="ECO:0000256" key="1">
    <source>
        <dbReference type="ARBA" id="ARBA00005953"/>
    </source>
</evidence>
<comment type="similarity">
    <text evidence="1">Belongs to the 4-hydroxybenzoyl-CoA thioesterase family.</text>
</comment>